<comment type="caution">
    <text evidence="2">The sequence shown here is derived from an EMBL/GenBank/DDBJ whole genome shotgun (WGS) entry which is preliminary data.</text>
</comment>
<organism evidence="2 3">
    <name type="scientific">Lymnaea stagnalis</name>
    <name type="common">Great pond snail</name>
    <name type="synonym">Helix stagnalis</name>
    <dbReference type="NCBI Taxonomy" id="6523"/>
    <lineage>
        <taxon>Eukaryota</taxon>
        <taxon>Metazoa</taxon>
        <taxon>Spiralia</taxon>
        <taxon>Lophotrochozoa</taxon>
        <taxon>Mollusca</taxon>
        <taxon>Gastropoda</taxon>
        <taxon>Heterobranchia</taxon>
        <taxon>Euthyneura</taxon>
        <taxon>Panpulmonata</taxon>
        <taxon>Hygrophila</taxon>
        <taxon>Lymnaeoidea</taxon>
        <taxon>Lymnaeidae</taxon>
        <taxon>Lymnaea</taxon>
    </lineage>
</organism>
<gene>
    <name evidence="2" type="ORF">GSLYS_00012271001</name>
</gene>
<keyword evidence="3" id="KW-1185">Reference proteome</keyword>
<reference evidence="2 3" key="1">
    <citation type="submission" date="2024-04" db="EMBL/GenBank/DDBJ databases">
        <authorList>
            <consortium name="Genoscope - CEA"/>
            <person name="William W."/>
        </authorList>
    </citation>
    <scope>NUCLEOTIDE SEQUENCE [LARGE SCALE GENOMIC DNA]</scope>
</reference>
<evidence type="ECO:0000313" key="3">
    <source>
        <dbReference type="Proteomes" id="UP001497497"/>
    </source>
</evidence>
<proteinExistence type="predicted"/>
<protein>
    <submittedName>
        <fullName evidence="2">Uncharacterized protein</fullName>
    </submittedName>
</protein>
<feature type="chain" id="PRO_5043337542" evidence="1">
    <location>
        <begin position="23"/>
        <end position="245"/>
    </location>
</feature>
<dbReference type="Proteomes" id="UP001497497">
    <property type="component" value="Unassembled WGS sequence"/>
</dbReference>
<keyword evidence="1" id="KW-0732">Signal</keyword>
<evidence type="ECO:0000313" key="2">
    <source>
        <dbReference type="EMBL" id="CAL1538450.1"/>
    </source>
</evidence>
<name>A0AAV2I2A3_LYMST</name>
<accession>A0AAV2I2A3</accession>
<sequence>MASPFITSCFVVLVLQISGHLGQNTDGVKDNEIGDIIECIADVIEESKSNSGILAADLETGLAKCSQLVDEYLDSQHASVPGQSIYDLISSMSPSDHTIVVSSVFDNDFVIVGNKIGNFLNMVNYLGRQILNKEDPEIRNVHLATLKFIIDSIVRSVQTAERLYPYYLTPVDETTNSTKRAWEVKGSVSTGSSGTKGTISGSKSWRRRSIIASLNRDRRQWSGSIGGGWSSRGGWEGGASLSYRF</sequence>
<feature type="signal peptide" evidence="1">
    <location>
        <begin position="1"/>
        <end position="22"/>
    </location>
</feature>
<dbReference type="EMBL" id="CAXITT010000299">
    <property type="protein sequence ID" value="CAL1538450.1"/>
    <property type="molecule type" value="Genomic_DNA"/>
</dbReference>
<dbReference type="AlphaFoldDB" id="A0AAV2I2A3"/>
<evidence type="ECO:0000256" key="1">
    <source>
        <dbReference type="SAM" id="SignalP"/>
    </source>
</evidence>